<proteinExistence type="predicted"/>
<dbReference type="Proteomes" id="UP000735592">
    <property type="component" value="Unassembled WGS sequence"/>
</dbReference>
<evidence type="ECO:0000313" key="2">
    <source>
        <dbReference type="Proteomes" id="UP000735592"/>
    </source>
</evidence>
<protein>
    <recommendedName>
        <fullName evidence="3">Helix-turn-helix domain-containing protein</fullName>
    </recommendedName>
</protein>
<gene>
    <name evidence="1" type="ORF">GM655_09975</name>
</gene>
<evidence type="ECO:0000313" key="1">
    <source>
        <dbReference type="EMBL" id="MTW33154.1"/>
    </source>
</evidence>
<organism evidence="1 2">
    <name type="scientific">Pseudoduganella danionis</name>
    <dbReference type="NCBI Taxonomy" id="1890295"/>
    <lineage>
        <taxon>Bacteria</taxon>
        <taxon>Pseudomonadati</taxon>
        <taxon>Pseudomonadota</taxon>
        <taxon>Betaproteobacteria</taxon>
        <taxon>Burkholderiales</taxon>
        <taxon>Oxalobacteraceae</taxon>
        <taxon>Telluria group</taxon>
        <taxon>Pseudoduganella</taxon>
    </lineage>
</organism>
<sequence>MDKGQSPLFAELTLGADTQDSTAQSGVKFTGTDNPRHLRVIHALMTRPRKREEIDRIAGASNGPELMAELRRRGISRKARRVPGIDRDGYPIKFGIYEFNDDDRRAVNAWLSKRNRKGS</sequence>
<name>A0ABW9SNJ6_9BURK</name>
<reference evidence="1 2" key="1">
    <citation type="submission" date="2019-11" db="EMBL/GenBank/DDBJ databases">
        <title>Type strains purchased from KCTC, JCM and DSMZ.</title>
        <authorList>
            <person name="Lu H."/>
        </authorList>
    </citation>
    <scope>NUCLEOTIDE SEQUENCE [LARGE SCALE GENOMIC DNA]</scope>
    <source>
        <strain evidence="1 2">DSM 103461</strain>
    </source>
</reference>
<keyword evidence="2" id="KW-1185">Reference proteome</keyword>
<accession>A0ABW9SNJ6</accession>
<comment type="caution">
    <text evidence="1">The sequence shown here is derived from an EMBL/GenBank/DDBJ whole genome shotgun (WGS) entry which is preliminary data.</text>
</comment>
<dbReference type="EMBL" id="WNKW01000002">
    <property type="protein sequence ID" value="MTW33154.1"/>
    <property type="molecule type" value="Genomic_DNA"/>
</dbReference>
<dbReference type="RefSeq" id="WP_155434516.1">
    <property type="nucleotide sequence ID" value="NZ_JBHLXK010000004.1"/>
</dbReference>
<evidence type="ECO:0008006" key="3">
    <source>
        <dbReference type="Google" id="ProtNLM"/>
    </source>
</evidence>